<dbReference type="PIRSF" id="PIRSF000138">
    <property type="entry name" value="Al-hdrx_acd_dh"/>
    <property type="match status" value="1"/>
</dbReference>
<comment type="similarity">
    <text evidence="5">Belongs to the FMN-dependent alpha-hydroxy acid dehydrogenase family.</text>
</comment>
<comment type="cofactor">
    <cofactor evidence="1">
        <name>FMN</name>
        <dbReference type="ChEBI" id="CHEBI:58210"/>
    </cofactor>
</comment>
<dbReference type="InterPro" id="IPR012133">
    <property type="entry name" value="Alpha-hydoxy_acid_DH_FMN"/>
</dbReference>
<comment type="caution">
    <text evidence="7">The sequence shown here is derived from an EMBL/GenBank/DDBJ whole genome shotgun (WGS) entry which is preliminary data.</text>
</comment>
<dbReference type="PANTHER" id="PTHR10578:SF107">
    <property type="entry name" value="2-HYDROXYACID OXIDASE 1"/>
    <property type="match status" value="1"/>
</dbReference>
<evidence type="ECO:0000313" key="7">
    <source>
        <dbReference type="EMBL" id="MEU8135156.1"/>
    </source>
</evidence>
<evidence type="ECO:0000313" key="8">
    <source>
        <dbReference type="Proteomes" id="UP001551482"/>
    </source>
</evidence>
<evidence type="ECO:0000256" key="1">
    <source>
        <dbReference type="ARBA" id="ARBA00001917"/>
    </source>
</evidence>
<keyword evidence="4 7" id="KW-0560">Oxidoreductase</keyword>
<protein>
    <submittedName>
        <fullName evidence="7">Alpha-hydroxy acid oxidase</fullName>
        <ecNumber evidence="7">1.-.-.-</ecNumber>
    </submittedName>
</protein>
<dbReference type="PROSITE" id="PS00557">
    <property type="entry name" value="FMN_HYDROXY_ACID_DH_1"/>
    <property type="match status" value="1"/>
</dbReference>
<dbReference type="Pfam" id="PF01070">
    <property type="entry name" value="FMN_dh"/>
    <property type="match status" value="1"/>
</dbReference>
<dbReference type="InterPro" id="IPR000262">
    <property type="entry name" value="FMN-dep_DH"/>
</dbReference>
<dbReference type="InterPro" id="IPR037396">
    <property type="entry name" value="FMN_HAD"/>
</dbReference>
<dbReference type="EMBL" id="JBEZFP010000037">
    <property type="protein sequence ID" value="MEU8135156.1"/>
    <property type="molecule type" value="Genomic_DNA"/>
</dbReference>
<gene>
    <name evidence="7" type="ORF">AB0C36_16760</name>
</gene>
<evidence type="ECO:0000256" key="2">
    <source>
        <dbReference type="ARBA" id="ARBA00022630"/>
    </source>
</evidence>
<dbReference type="RefSeq" id="WP_358354564.1">
    <property type="nucleotide sequence ID" value="NZ_JBEZFP010000037.1"/>
</dbReference>
<evidence type="ECO:0000256" key="5">
    <source>
        <dbReference type="ARBA" id="ARBA00024042"/>
    </source>
</evidence>
<reference evidence="7 8" key="1">
    <citation type="submission" date="2024-06" db="EMBL/GenBank/DDBJ databases">
        <title>The Natural Products Discovery Center: Release of the First 8490 Sequenced Strains for Exploring Actinobacteria Biosynthetic Diversity.</title>
        <authorList>
            <person name="Kalkreuter E."/>
            <person name="Kautsar S.A."/>
            <person name="Yang D."/>
            <person name="Bader C.D."/>
            <person name="Teijaro C.N."/>
            <person name="Fluegel L."/>
            <person name="Davis C.M."/>
            <person name="Simpson J.R."/>
            <person name="Lauterbach L."/>
            <person name="Steele A.D."/>
            <person name="Gui C."/>
            <person name="Meng S."/>
            <person name="Li G."/>
            <person name="Viehrig K."/>
            <person name="Ye F."/>
            <person name="Su P."/>
            <person name="Kiefer A.F."/>
            <person name="Nichols A."/>
            <person name="Cepeda A.J."/>
            <person name="Yan W."/>
            <person name="Fan B."/>
            <person name="Jiang Y."/>
            <person name="Adhikari A."/>
            <person name="Zheng C.-J."/>
            <person name="Schuster L."/>
            <person name="Cowan T.M."/>
            <person name="Smanski M.J."/>
            <person name="Chevrette M.G."/>
            <person name="De Carvalho L.P.S."/>
            <person name="Shen B."/>
        </authorList>
    </citation>
    <scope>NUCLEOTIDE SEQUENCE [LARGE SCALE GENOMIC DNA]</scope>
    <source>
        <strain evidence="7 8">NPDC048946</strain>
    </source>
</reference>
<name>A0ABV3DHJ3_9ACTN</name>
<evidence type="ECO:0000256" key="4">
    <source>
        <dbReference type="ARBA" id="ARBA00023002"/>
    </source>
</evidence>
<dbReference type="GO" id="GO:0016491">
    <property type="term" value="F:oxidoreductase activity"/>
    <property type="evidence" value="ECO:0007669"/>
    <property type="project" value="UniProtKB-KW"/>
</dbReference>
<dbReference type="PANTHER" id="PTHR10578">
    <property type="entry name" value="S -2-HYDROXY-ACID OXIDASE-RELATED"/>
    <property type="match status" value="1"/>
</dbReference>
<dbReference type="SUPFAM" id="SSF51395">
    <property type="entry name" value="FMN-linked oxidoreductases"/>
    <property type="match status" value="1"/>
</dbReference>
<keyword evidence="2" id="KW-0285">Flavoprotein</keyword>
<dbReference type="EC" id="1.-.-.-" evidence="7"/>
<dbReference type="CDD" id="cd02809">
    <property type="entry name" value="alpha_hydroxyacid_oxid_FMN"/>
    <property type="match status" value="1"/>
</dbReference>
<feature type="domain" description="FMN hydroxy acid dehydrogenase" evidence="6">
    <location>
        <begin position="4"/>
        <end position="361"/>
    </location>
</feature>
<dbReference type="InterPro" id="IPR008259">
    <property type="entry name" value="FMN_hydac_DH_AS"/>
</dbReference>
<evidence type="ECO:0000256" key="3">
    <source>
        <dbReference type="ARBA" id="ARBA00022643"/>
    </source>
</evidence>
<accession>A0ABV3DHJ3</accession>
<evidence type="ECO:0000259" key="6">
    <source>
        <dbReference type="PROSITE" id="PS51349"/>
    </source>
</evidence>
<keyword evidence="8" id="KW-1185">Reference proteome</keyword>
<keyword evidence="3" id="KW-0288">FMN</keyword>
<sequence>MSAVGPEAPDLSAARRHAAAAVLDAGTLAYIDGGSGLEETLRANTAAWRRLALQPRVLRDMTVVETATTLLGAPVAAPVALAPTAMHLLADPEGEAATARAAERTGTLLVASQAANRSWQEIADAAPGALRWTQMYMLRDRGLTRELAAYAKDSGSRAIVLCVDGVALPRRSRMDGNAFVPPDGMPFPNLAPASARGRGVELGAAVSAFDPAVTFADLALVKEWSGLPLVVKGVLHARDAVECVDAGADAIAVSNHGGRQLDGCVATADVLAEIADAVGARAEVYVDGGIRTGPDVVKALALGARAAFVGRPALWALAAGGTEGLASYLGELQEDVRRTLAFCGCTSPDAVRGDHVRLRPGP</sequence>
<organism evidence="7 8">
    <name type="scientific">Streptodolium elevatio</name>
    <dbReference type="NCBI Taxonomy" id="3157996"/>
    <lineage>
        <taxon>Bacteria</taxon>
        <taxon>Bacillati</taxon>
        <taxon>Actinomycetota</taxon>
        <taxon>Actinomycetes</taxon>
        <taxon>Kitasatosporales</taxon>
        <taxon>Streptomycetaceae</taxon>
        <taxon>Streptodolium</taxon>
    </lineage>
</organism>
<dbReference type="InterPro" id="IPR013785">
    <property type="entry name" value="Aldolase_TIM"/>
</dbReference>
<dbReference type="Gene3D" id="3.20.20.70">
    <property type="entry name" value="Aldolase class I"/>
    <property type="match status" value="1"/>
</dbReference>
<proteinExistence type="inferred from homology"/>
<dbReference type="Proteomes" id="UP001551482">
    <property type="component" value="Unassembled WGS sequence"/>
</dbReference>
<dbReference type="PROSITE" id="PS51349">
    <property type="entry name" value="FMN_HYDROXY_ACID_DH_2"/>
    <property type="match status" value="1"/>
</dbReference>